<accession>A0A1R3L0D2</accession>
<keyword evidence="2" id="KW-1185">Reference proteome</keyword>
<evidence type="ECO:0000313" key="1">
    <source>
        <dbReference type="EMBL" id="OMP12749.1"/>
    </source>
</evidence>
<name>A0A1R3L0D2_9ROSI</name>
<gene>
    <name evidence="1" type="ORF">COLO4_02804</name>
</gene>
<comment type="caution">
    <text evidence="1">The sequence shown here is derived from an EMBL/GenBank/DDBJ whole genome shotgun (WGS) entry which is preliminary data.</text>
</comment>
<evidence type="ECO:0000313" key="2">
    <source>
        <dbReference type="Proteomes" id="UP000187203"/>
    </source>
</evidence>
<protein>
    <submittedName>
        <fullName evidence="1">Uncharacterized protein</fullName>
    </submittedName>
</protein>
<dbReference type="EMBL" id="AWUE01006942">
    <property type="protein sequence ID" value="OMP12749.1"/>
    <property type="molecule type" value="Genomic_DNA"/>
</dbReference>
<dbReference type="AlphaFoldDB" id="A0A1R3L0D2"/>
<sequence>MADPVKLNMKLDIRNLSSVEKGAILFWKLSM</sequence>
<proteinExistence type="predicted"/>
<organism evidence="1 2">
    <name type="scientific">Corchorus olitorius</name>
    <dbReference type="NCBI Taxonomy" id="93759"/>
    <lineage>
        <taxon>Eukaryota</taxon>
        <taxon>Viridiplantae</taxon>
        <taxon>Streptophyta</taxon>
        <taxon>Embryophyta</taxon>
        <taxon>Tracheophyta</taxon>
        <taxon>Spermatophyta</taxon>
        <taxon>Magnoliopsida</taxon>
        <taxon>eudicotyledons</taxon>
        <taxon>Gunneridae</taxon>
        <taxon>Pentapetalae</taxon>
        <taxon>rosids</taxon>
        <taxon>malvids</taxon>
        <taxon>Malvales</taxon>
        <taxon>Malvaceae</taxon>
        <taxon>Grewioideae</taxon>
        <taxon>Apeibeae</taxon>
        <taxon>Corchorus</taxon>
    </lineage>
</organism>
<dbReference type="Proteomes" id="UP000187203">
    <property type="component" value="Unassembled WGS sequence"/>
</dbReference>
<reference evidence="2" key="1">
    <citation type="submission" date="2013-09" db="EMBL/GenBank/DDBJ databases">
        <title>Corchorus olitorius genome sequencing.</title>
        <authorList>
            <person name="Alam M."/>
            <person name="Haque M.S."/>
            <person name="Islam M.S."/>
            <person name="Emdad E.M."/>
            <person name="Islam M.M."/>
            <person name="Ahmed B."/>
            <person name="Halim A."/>
            <person name="Hossen Q.M.M."/>
            <person name="Hossain M.Z."/>
            <person name="Ahmed R."/>
            <person name="Khan M.M."/>
            <person name="Islam R."/>
            <person name="Rashid M.M."/>
            <person name="Khan S.A."/>
            <person name="Rahman M.S."/>
            <person name="Alam M."/>
            <person name="Yahiya A.S."/>
            <person name="Khan M.S."/>
            <person name="Azam M.S."/>
            <person name="Haque T."/>
            <person name="Lashkar M.Z.H."/>
            <person name="Akhand A.I."/>
            <person name="Morshed G."/>
            <person name="Roy S."/>
            <person name="Uddin K.S."/>
            <person name="Rabeya T."/>
            <person name="Hossain A.S."/>
            <person name="Chowdhury A."/>
            <person name="Snigdha A.R."/>
            <person name="Mortoza M.S."/>
            <person name="Matin S.A."/>
            <person name="Hoque S.M.E."/>
            <person name="Islam M.K."/>
            <person name="Roy D.K."/>
            <person name="Haider R."/>
            <person name="Moosa M.M."/>
            <person name="Elias S.M."/>
            <person name="Hasan A.M."/>
            <person name="Jahan S."/>
            <person name="Shafiuddin M."/>
            <person name="Mahmood N."/>
            <person name="Shommy N.S."/>
        </authorList>
    </citation>
    <scope>NUCLEOTIDE SEQUENCE [LARGE SCALE GENOMIC DNA]</scope>
    <source>
        <strain evidence="2">cv. O-4</strain>
    </source>
</reference>